<dbReference type="Pfam" id="PF12586">
    <property type="entry name" value="DUF3760"/>
    <property type="match status" value="1"/>
</dbReference>
<dbReference type="Proteomes" id="UP000094065">
    <property type="component" value="Unassembled WGS sequence"/>
</dbReference>
<accession>A0A1E3I8X1</accession>
<dbReference type="OrthoDB" id="10366870at2759"/>
<protein>
    <recommendedName>
        <fullName evidence="3">F-box domain-containing protein</fullName>
    </recommendedName>
</protein>
<dbReference type="EMBL" id="AWGJ01000001">
    <property type="protein sequence ID" value="ODN85034.1"/>
    <property type="molecule type" value="Genomic_DNA"/>
</dbReference>
<dbReference type="GeneID" id="30152173"/>
<sequence>MSTITPSQFAALHPVHHLILDDLIASAPLSVLTLCSPVHRRTLPVLYADICALPAVFNGLRLKEGYERTVEALKSTKTIRVRDFTSIEALYSLAGAEREQVSATSPSSPANNSHPYPRRYTNIFPSLDSLELELPALEVQDDNDLIRATYHSYLELRESLERPPEQLPNGVQKIVFHPDDDGGSDYWYEVCQHLLYQRPREAIILVKATISVAVGLKPWRIFNTMGFNLPTEWPNAERLTVLVDTDEPLDQNDRSQVQRYVISLERTMSEYARRLTWRVNLRQENRTLADEDVEMRLVNHVEIHMLLLGRVLEKMSEKEREQVYQLLSDGRLVVSDREESLADGMYLMN</sequence>
<comment type="caution">
    <text evidence="1">The sequence shown here is derived from an EMBL/GenBank/DDBJ whole genome shotgun (WGS) entry which is preliminary data.</text>
</comment>
<keyword evidence="2" id="KW-1185">Reference proteome</keyword>
<dbReference type="AlphaFoldDB" id="A0A1E3I8X1"/>
<proteinExistence type="predicted"/>
<dbReference type="InterPro" id="IPR022235">
    <property type="entry name" value="DUF3760"/>
</dbReference>
<evidence type="ECO:0008006" key="3">
    <source>
        <dbReference type="Google" id="ProtNLM"/>
    </source>
</evidence>
<reference evidence="1 2" key="1">
    <citation type="submission" date="2016-06" db="EMBL/GenBank/DDBJ databases">
        <title>Evolution of pathogenesis and genome organization in the Tremellales.</title>
        <authorList>
            <person name="Cuomo C."/>
            <person name="Litvintseva A."/>
            <person name="Heitman J."/>
            <person name="Chen Y."/>
            <person name="Sun S."/>
            <person name="Springer D."/>
            <person name="Dromer F."/>
            <person name="Young S."/>
            <person name="Zeng Q."/>
            <person name="Chapman S."/>
            <person name="Gujja S."/>
            <person name="Saif S."/>
            <person name="Birren B."/>
        </authorList>
    </citation>
    <scope>NUCLEOTIDE SEQUENCE [LARGE SCALE GENOMIC DNA]</scope>
    <source>
        <strain evidence="1 2">CBS 6039</strain>
    </source>
</reference>
<name>A0A1E3I8X1_9TREE</name>
<evidence type="ECO:0000313" key="2">
    <source>
        <dbReference type="Proteomes" id="UP000094065"/>
    </source>
</evidence>
<evidence type="ECO:0000313" key="1">
    <source>
        <dbReference type="EMBL" id="ODN85034.1"/>
    </source>
</evidence>
<gene>
    <name evidence="1" type="ORF">L202_00864</name>
</gene>
<dbReference type="RefSeq" id="XP_018998837.1">
    <property type="nucleotide sequence ID" value="XM_019134132.1"/>
</dbReference>
<organism evidence="1 2">
    <name type="scientific">Cryptococcus amylolentus CBS 6039</name>
    <dbReference type="NCBI Taxonomy" id="1295533"/>
    <lineage>
        <taxon>Eukaryota</taxon>
        <taxon>Fungi</taxon>
        <taxon>Dikarya</taxon>
        <taxon>Basidiomycota</taxon>
        <taxon>Agaricomycotina</taxon>
        <taxon>Tremellomycetes</taxon>
        <taxon>Tremellales</taxon>
        <taxon>Cryptococcaceae</taxon>
        <taxon>Cryptococcus</taxon>
    </lineage>
</organism>